<evidence type="ECO:0000313" key="3">
    <source>
        <dbReference type="Proteomes" id="UP000683925"/>
    </source>
</evidence>
<feature type="domain" description="Thioredoxin" evidence="1">
    <location>
        <begin position="13"/>
        <end position="44"/>
    </location>
</feature>
<dbReference type="PANTHER" id="PTHR45672:SF11">
    <property type="entry name" value="PROTEIN DISULFIDE-ISOMERASE C17H9.14C"/>
    <property type="match status" value="1"/>
</dbReference>
<evidence type="ECO:0000259" key="1">
    <source>
        <dbReference type="Pfam" id="PF00085"/>
    </source>
</evidence>
<dbReference type="InterPro" id="IPR051063">
    <property type="entry name" value="PDI"/>
</dbReference>
<comment type="caution">
    <text evidence="2">The sequence shown here is derived from an EMBL/GenBank/DDBJ whole genome shotgun (WGS) entry which is preliminary data.</text>
</comment>
<evidence type="ECO:0000313" key="2">
    <source>
        <dbReference type="EMBL" id="CAD8192052.1"/>
    </source>
</evidence>
<dbReference type="GO" id="GO:0005783">
    <property type="term" value="C:endoplasmic reticulum"/>
    <property type="evidence" value="ECO:0007669"/>
    <property type="project" value="TreeGrafter"/>
</dbReference>
<proteinExistence type="predicted"/>
<dbReference type="Pfam" id="PF00085">
    <property type="entry name" value="Thioredoxin"/>
    <property type="match status" value="1"/>
</dbReference>
<organism evidence="2 3">
    <name type="scientific">Paramecium octaurelia</name>
    <dbReference type="NCBI Taxonomy" id="43137"/>
    <lineage>
        <taxon>Eukaryota</taxon>
        <taxon>Sar</taxon>
        <taxon>Alveolata</taxon>
        <taxon>Ciliophora</taxon>
        <taxon>Intramacronucleata</taxon>
        <taxon>Oligohymenophorea</taxon>
        <taxon>Peniculida</taxon>
        <taxon>Parameciidae</taxon>
        <taxon>Paramecium</taxon>
    </lineage>
</organism>
<protein>
    <recommendedName>
        <fullName evidence="1">Thioredoxin domain-containing protein</fullName>
    </recommendedName>
</protein>
<reference evidence="2" key="1">
    <citation type="submission" date="2021-01" db="EMBL/GenBank/DDBJ databases">
        <authorList>
            <consortium name="Genoscope - CEA"/>
            <person name="William W."/>
        </authorList>
    </citation>
    <scope>NUCLEOTIDE SEQUENCE</scope>
</reference>
<dbReference type="EMBL" id="CAJJDP010000101">
    <property type="protein sequence ID" value="CAD8192052.1"/>
    <property type="molecule type" value="Genomic_DNA"/>
</dbReference>
<dbReference type="GO" id="GO:0003756">
    <property type="term" value="F:protein disulfide isomerase activity"/>
    <property type="evidence" value="ECO:0007669"/>
    <property type="project" value="TreeGrafter"/>
</dbReference>
<accession>A0A8S1WS69</accession>
<dbReference type="InterPro" id="IPR013766">
    <property type="entry name" value="Thioredoxin_domain"/>
</dbReference>
<keyword evidence="3" id="KW-1185">Reference proteome</keyword>
<dbReference type="PANTHER" id="PTHR45672">
    <property type="entry name" value="PROTEIN DISULFIDE-ISOMERASE C17H9.14C-RELATED"/>
    <property type="match status" value="1"/>
</dbReference>
<dbReference type="Proteomes" id="UP000683925">
    <property type="component" value="Unassembled WGS sequence"/>
</dbReference>
<dbReference type="OrthoDB" id="72053at2759"/>
<gene>
    <name evidence="2" type="ORF">POCTA_138.1.T1010082</name>
</gene>
<sequence length="44" mass="5001">MAVFANVKNEGKVIQLTSDNFKSIVLDSQQDVLVKFFIPWCSHC</sequence>
<name>A0A8S1WS69_PAROT</name>
<dbReference type="GO" id="GO:0006457">
    <property type="term" value="P:protein folding"/>
    <property type="evidence" value="ECO:0007669"/>
    <property type="project" value="TreeGrafter"/>
</dbReference>
<dbReference type="AlphaFoldDB" id="A0A8S1WS69"/>